<keyword evidence="1" id="KW-0472">Membrane</keyword>
<gene>
    <name evidence="2" type="ORF">A2773_00685</name>
</gene>
<feature type="transmembrane region" description="Helical" evidence="1">
    <location>
        <begin position="102"/>
        <end position="120"/>
    </location>
</feature>
<feature type="transmembrane region" description="Helical" evidence="1">
    <location>
        <begin position="202"/>
        <end position="221"/>
    </location>
</feature>
<dbReference type="EMBL" id="MFJE01000019">
    <property type="protein sequence ID" value="OGG14399.1"/>
    <property type="molecule type" value="Genomic_DNA"/>
</dbReference>
<comment type="caution">
    <text evidence="2">The sequence shown here is derived from an EMBL/GenBank/DDBJ whole genome shotgun (WGS) entry which is preliminary data.</text>
</comment>
<reference evidence="2 3" key="1">
    <citation type="journal article" date="2016" name="Nat. Commun.">
        <title>Thousands of microbial genomes shed light on interconnected biogeochemical processes in an aquifer system.</title>
        <authorList>
            <person name="Anantharaman K."/>
            <person name="Brown C.T."/>
            <person name="Hug L.A."/>
            <person name="Sharon I."/>
            <person name="Castelle C.J."/>
            <person name="Probst A.J."/>
            <person name="Thomas B.C."/>
            <person name="Singh A."/>
            <person name="Wilkins M.J."/>
            <person name="Karaoz U."/>
            <person name="Brodie E.L."/>
            <person name="Williams K.H."/>
            <person name="Hubbard S.S."/>
            <person name="Banfield J.F."/>
        </authorList>
    </citation>
    <scope>NUCLEOTIDE SEQUENCE [LARGE SCALE GENOMIC DNA]</scope>
</reference>
<dbReference type="AlphaFoldDB" id="A0A1F5ZPK4"/>
<protein>
    <recommendedName>
        <fullName evidence="4">RnfABCDGE type electron transport complex subunit D</fullName>
    </recommendedName>
</protein>
<feature type="transmembrane region" description="Helical" evidence="1">
    <location>
        <begin position="150"/>
        <end position="167"/>
    </location>
</feature>
<accession>A0A1F5ZPK4</accession>
<proteinExistence type="predicted"/>
<evidence type="ECO:0000313" key="2">
    <source>
        <dbReference type="EMBL" id="OGG14399.1"/>
    </source>
</evidence>
<feature type="transmembrane region" description="Helical" evidence="1">
    <location>
        <begin position="126"/>
        <end position="143"/>
    </location>
</feature>
<name>A0A1F5ZPK4_9BACT</name>
<feature type="transmembrane region" description="Helical" evidence="1">
    <location>
        <begin position="173"/>
        <end position="190"/>
    </location>
</feature>
<feature type="transmembrane region" description="Helical" evidence="1">
    <location>
        <begin position="79"/>
        <end position="95"/>
    </location>
</feature>
<keyword evidence="1" id="KW-1133">Transmembrane helix</keyword>
<sequence>MFVKDVRLQIALTLGAIAVISLIRFFSLTILLSFIISLVGTLLIESLFLYFTKKKIFLSYSAIITGLLIFLIWQSDSLWTYLLAAVLAISSKYILKLGPKHIFNPAAFGLLTSSIITGTPVAWWGASWNILLILILYIGTLPVLKRLRRLYIVGGFLLFYFIFSILTTQNIQTIQFLIDGTVILFALIMLPEPQTSPISGHWLKKFGVYVALIMIVLINVLKYLPNINIDPLLLSLLIGDLLSVLLIKLQSRPITIPPPTQNVS</sequence>
<organism evidence="2 3">
    <name type="scientific">Candidatus Gottesmanbacteria bacterium RIFCSPHIGHO2_01_FULL_39_10</name>
    <dbReference type="NCBI Taxonomy" id="1798375"/>
    <lineage>
        <taxon>Bacteria</taxon>
        <taxon>Candidatus Gottesmaniibacteriota</taxon>
    </lineage>
</organism>
<evidence type="ECO:0000313" key="3">
    <source>
        <dbReference type="Proteomes" id="UP000177383"/>
    </source>
</evidence>
<feature type="transmembrane region" description="Helical" evidence="1">
    <location>
        <begin position="56"/>
        <end position="73"/>
    </location>
</feature>
<keyword evidence="1" id="KW-0812">Transmembrane</keyword>
<feature type="transmembrane region" description="Helical" evidence="1">
    <location>
        <begin position="12"/>
        <end position="44"/>
    </location>
</feature>
<evidence type="ECO:0008006" key="4">
    <source>
        <dbReference type="Google" id="ProtNLM"/>
    </source>
</evidence>
<evidence type="ECO:0000256" key="1">
    <source>
        <dbReference type="SAM" id="Phobius"/>
    </source>
</evidence>
<dbReference type="Proteomes" id="UP000177383">
    <property type="component" value="Unassembled WGS sequence"/>
</dbReference>